<dbReference type="EMBL" id="JAJJMB010009816">
    <property type="protein sequence ID" value="KAI3912190.1"/>
    <property type="molecule type" value="Genomic_DNA"/>
</dbReference>
<dbReference type="Proteomes" id="UP001202328">
    <property type="component" value="Unassembled WGS sequence"/>
</dbReference>
<protein>
    <submittedName>
        <fullName evidence="1">Uncharacterized protein</fullName>
    </submittedName>
</protein>
<proteinExistence type="predicted"/>
<name>A0AAD4SMH6_9MAGN</name>
<evidence type="ECO:0000313" key="1">
    <source>
        <dbReference type="EMBL" id="KAI3912190.1"/>
    </source>
</evidence>
<gene>
    <name evidence="1" type="ORF">MKW98_012001</name>
</gene>
<accession>A0AAD4SMH6</accession>
<dbReference type="AlphaFoldDB" id="A0AAD4SMH6"/>
<organism evidence="1 2">
    <name type="scientific">Papaver atlanticum</name>
    <dbReference type="NCBI Taxonomy" id="357466"/>
    <lineage>
        <taxon>Eukaryota</taxon>
        <taxon>Viridiplantae</taxon>
        <taxon>Streptophyta</taxon>
        <taxon>Embryophyta</taxon>
        <taxon>Tracheophyta</taxon>
        <taxon>Spermatophyta</taxon>
        <taxon>Magnoliopsida</taxon>
        <taxon>Ranunculales</taxon>
        <taxon>Papaveraceae</taxon>
        <taxon>Papaveroideae</taxon>
        <taxon>Papaver</taxon>
    </lineage>
</organism>
<comment type="caution">
    <text evidence="1">The sequence shown here is derived from an EMBL/GenBank/DDBJ whole genome shotgun (WGS) entry which is preliminary data.</text>
</comment>
<evidence type="ECO:0000313" key="2">
    <source>
        <dbReference type="Proteomes" id="UP001202328"/>
    </source>
</evidence>
<sequence length="111" mass="12517">MNGLSLDELIQMRSDMENLQKCVANRSHDLKMAGNIASSSSCSPSSYEDKSLIALMETPAGNEIVDDGYYLNEEMVNELRFDFDPQQYEFGIGNTTFTDEEITADMFSDDY</sequence>
<reference evidence="1" key="1">
    <citation type="submission" date="2022-04" db="EMBL/GenBank/DDBJ databases">
        <title>A functionally conserved STORR gene fusion in Papaver species that diverged 16.8 million years ago.</title>
        <authorList>
            <person name="Catania T."/>
        </authorList>
    </citation>
    <scope>NUCLEOTIDE SEQUENCE</scope>
    <source>
        <strain evidence="1">S-188037</strain>
    </source>
</reference>
<keyword evidence="2" id="KW-1185">Reference proteome</keyword>